<evidence type="ECO:0000256" key="6">
    <source>
        <dbReference type="ARBA" id="ARBA00022833"/>
    </source>
</evidence>
<comment type="cofactor">
    <cofactor evidence="1 9">
        <name>Zn(2+)</name>
        <dbReference type="ChEBI" id="CHEBI:29105"/>
    </cofactor>
</comment>
<evidence type="ECO:0000256" key="7">
    <source>
        <dbReference type="ARBA" id="ARBA00023239"/>
    </source>
</evidence>
<organism evidence="11 12">
    <name type="scientific">Microthyrium microscopicum</name>
    <dbReference type="NCBI Taxonomy" id="703497"/>
    <lineage>
        <taxon>Eukaryota</taxon>
        <taxon>Fungi</taxon>
        <taxon>Dikarya</taxon>
        <taxon>Ascomycota</taxon>
        <taxon>Pezizomycotina</taxon>
        <taxon>Dothideomycetes</taxon>
        <taxon>Dothideomycetes incertae sedis</taxon>
        <taxon>Microthyriales</taxon>
        <taxon>Microthyriaceae</taxon>
        <taxon>Microthyrium</taxon>
    </lineage>
</organism>
<feature type="chain" id="PRO_5025715253" description="Carbonic anhydrase" evidence="9">
    <location>
        <begin position="18"/>
        <end position="270"/>
    </location>
</feature>
<evidence type="ECO:0000256" key="5">
    <source>
        <dbReference type="ARBA" id="ARBA00022723"/>
    </source>
</evidence>
<dbReference type="EMBL" id="MU004247">
    <property type="protein sequence ID" value="KAF2663153.1"/>
    <property type="molecule type" value="Genomic_DNA"/>
</dbReference>
<feature type="domain" description="Alpha-carbonic anhydrase" evidence="10">
    <location>
        <begin position="33"/>
        <end position="270"/>
    </location>
</feature>
<dbReference type="PANTHER" id="PTHR18952">
    <property type="entry name" value="CARBONIC ANHYDRASE"/>
    <property type="match status" value="1"/>
</dbReference>
<evidence type="ECO:0000256" key="3">
    <source>
        <dbReference type="ARBA" id="ARBA00010718"/>
    </source>
</evidence>
<dbReference type="InterPro" id="IPR001148">
    <property type="entry name" value="CA_dom"/>
</dbReference>
<dbReference type="PROSITE" id="PS00162">
    <property type="entry name" value="ALPHA_CA_1"/>
    <property type="match status" value="1"/>
</dbReference>
<proteinExistence type="inferred from homology"/>
<comment type="catalytic activity">
    <reaction evidence="8 9">
        <text>hydrogencarbonate + H(+) = CO2 + H2O</text>
        <dbReference type="Rhea" id="RHEA:10748"/>
        <dbReference type="ChEBI" id="CHEBI:15377"/>
        <dbReference type="ChEBI" id="CHEBI:15378"/>
        <dbReference type="ChEBI" id="CHEBI:16526"/>
        <dbReference type="ChEBI" id="CHEBI:17544"/>
        <dbReference type="EC" id="4.2.1.1"/>
    </reaction>
</comment>
<keyword evidence="6 9" id="KW-0862">Zinc</keyword>
<dbReference type="PROSITE" id="PS51144">
    <property type="entry name" value="ALPHA_CA_2"/>
    <property type="match status" value="1"/>
</dbReference>
<dbReference type="Pfam" id="PF00194">
    <property type="entry name" value="Carb_anhydrase"/>
    <property type="match status" value="1"/>
</dbReference>
<comment type="function">
    <text evidence="2 9">Reversible hydration of carbon dioxide.</text>
</comment>
<evidence type="ECO:0000259" key="10">
    <source>
        <dbReference type="PROSITE" id="PS51144"/>
    </source>
</evidence>
<evidence type="ECO:0000256" key="8">
    <source>
        <dbReference type="ARBA" id="ARBA00048348"/>
    </source>
</evidence>
<keyword evidence="9" id="KW-0732">Signal</keyword>
<dbReference type="InterPro" id="IPR036398">
    <property type="entry name" value="CA_dom_sf"/>
</dbReference>
<evidence type="ECO:0000256" key="4">
    <source>
        <dbReference type="ARBA" id="ARBA00012925"/>
    </source>
</evidence>
<dbReference type="OrthoDB" id="429145at2759"/>
<evidence type="ECO:0000256" key="1">
    <source>
        <dbReference type="ARBA" id="ARBA00001947"/>
    </source>
</evidence>
<evidence type="ECO:0000313" key="11">
    <source>
        <dbReference type="EMBL" id="KAF2663153.1"/>
    </source>
</evidence>
<evidence type="ECO:0000256" key="9">
    <source>
        <dbReference type="RuleBase" id="RU367011"/>
    </source>
</evidence>
<sequence>MWASLISLVSLGGFAAATCIGNTHLERRSEGGEAFGYGFDNGPLRWHALSPANSICATGKHQSPIDVDSHIQNAPKALNIRLTDRLSGTFVNKGTTLQVTTAANSSQYIDLSGTRYNLKNVHFHTPSEHHLAGEHFPLEMHLVHQSANESLLVLGLLFNIVASAQQSGGLLKQLGDYAPRLTSEGVDITEKELDLGSLVKDLLPEDLGRYSGSLTTPPCSESVMWLVARKPRNIDVASYDKLKKTMKFNSRFAAGPPDSDNIVHMLANKL</sequence>
<dbReference type="CDD" id="cd03124">
    <property type="entry name" value="alpha_CA_prokaryotic_like"/>
    <property type="match status" value="1"/>
</dbReference>
<dbReference type="InterPro" id="IPR018338">
    <property type="entry name" value="Carbonic_anhydrase_a-class_CS"/>
</dbReference>
<gene>
    <name evidence="11" type="ORF">BT63DRAFT_435145</name>
</gene>
<evidence type="ECO:0000256" key="2">
    <source>
        <dbReference type="ARBA" id="ARBA00002904"/>
    </source>
</evidence>
<keyword evidence="7 9" id="KW-0456">Lyase</keyword>
<dbReference type="SMART" id="SM01057">
    <property type="entry name" value="Carb_anhydrase"/>
    <property type="match status" value="1"/>
</dbReference>
<keyword evidence="5 9" id="KW-0479">Metal-binding</keyword>
<dbReference type="PANTHER" id="PTHR18952:SF265">
    <property type="entry name" value="CARBONIC ANHYDRASE"/>
    <property type="match status" value="1"/>
</dbReference>
<dbReference type="Proteomes" id="UP000799302">
    <property type="component" value="Unassembled WGS sequence"/>
</dbReference>
<dbReference type="InterPro" id="IPR023561">
    <property type="entry name" value="Carbonic_anhydrase_a-class"/>
</dbReference>
<name>A0A6A6TW03_9PEZI</name>
<reference evidence="11" key="1">
    <citation type="journal article" date="2020" name="Stud. Mycol.">
        <title>101 Dothideomycetes genomes: a test case for predicting lifestyles and emergence of pathogens.</title>
        <authorList>
            <person name="Haridas S."/>
            <person name="Albert R."/>
            <person name="Binder M."/>
            <person name="Bloem J."/>
            <person name="Labutti K."/>
            <person name="Salamov A."/>
            <person name="Andreopoulos B."/>
            <person name="Baker S."/>
            <person name="Barry K."/>
            <person name="Bills G."/>
            <person name="Bluhm B."/>
            <person name="Cannon C."/>
            <person name="Castanera R."/>
            <person name="Culley D."/>
            <person name="Daum C."/>
            <person name="Ezra D."/>
            <person name="Gonzalez J."/>
            <person name="Henrissat B."/>
            <person name="Kuo A."/>
            <person name="Liang C."/>
            <person name="Lipzen A."/>
            <person name="Lutzoni F."/>
            <person name="Magnuson J."/>
            <person name="Mondo S."/>
            <person name="Nolan M."/>
            <person name="Ohm R."/>
            <person name="Pangilinan J."/>
            <person name="Park H.-J."/>
            <person name="Ramirez L."/>
            <person name="Alfaro M."/>
            <person name="Sun H."/>
            <person name="Tritt A."/>
            <person name="Yoshinaga Y."/>
            <person name="Zwiers L.-H."/>
            <person name="Turgeon B."/>
            <person name="Goodwin S."/>
            <person name="Spatafora J."/>
            <person name="Crous P."/>
            <person name="Grigoriev I."/>
        </authorList>
    </citation>
    <scope>NUCLEOTIDE SEQUENCE</scope>
    <source>
        <strain evidence="11">CBS 115976</strain>
    </source>
</reference>
<feature type="signal peptide" evidence="9">
    <location>
        <begin position="1"/>
        <end position="17"/>
    </location>
</feature>
<dbReference type="InterPro" id="IPR041891">
    <property type="entry name" value="Alpha_CA_prokaryot-like"/>
</dbReference>
<protein>
    <recommendedName>
        <fullName evidence="4 9">Carbonic anhydrase</fullName>
        <ecNumber evidence="4 9">4.2.1.1</ecNumber>
    </recommendedName>
</protein>
<dbReference type="Gene3D" id="3.10.200.10">
    <property type="entry name" value="Alpha carbonic anhydrase"/>
    <property type="match status" value="1"/>
</dbReference>
<comment type="similarity">
    <text evidence="3 9">Belongs to the alpha-carbonic anhydrase family.</text>
</comment>
<dbReference type="GO" id="GO:0004089">
    <property type="term" value="F:carbonate dehydratase activity"/>
    <property type="evidence" value="ECO:0007669"/>
    <property type="project" value="UniProtKB-UniRule"/>
</dbReference>
<dbReference type="SUPFAM" id="SSF51069">
    <property type="entry name" value="Carbonic anhydrase"/>
    <property type="match status" value="1"/>
</dbReference>
<keyword evidence="12" id="KW-1185">Reference proteome</keyword>
<dbReference type="AlphaFoldDB" id="A0A6A6TW03"/>
<evidence type="ECO:0000313" key="12">
    <source>
        <dbReference type="Proteomes" id="UP000799302"/>
    </source>
</evidence>
<accession>A0A6A6TW03</accession>
<dbReference type="EC" id="4.2.1.1" evidence="4 9"/>
<dbReference type="GO" id="GO:0008270">
    <property type="term" value="F:zinc ion binding"/>
    <property type="evidence" value="ECO:0007669"/>
    <property type="project" value="UniProtKB-UniRule"/>
</dbReference>